<dbReference type="Gene3D" id="3.60.20.10">
    <property type="entry name" value="Glutamine Phosphoribosylpyrophosphate, subunit 1, domain 1"/>
    <property type="match status" value="1"/>
</dbReference>
<dbReference type="EMBL" id="BPFH01000007">
    <property type="protein sequence ID" value="GIT96670.1"/>
    <property type="molecule type" value="Genomic_DNA"/>
</dbReference>
<dbReference type="Proteomes" id="UP000786693">
    <property type="component" value="Unassembled WGS sequence"/>
</dbReference>
<dbReference type="InterPro" id="IPR052373">
    <property type="entry name" value="Gamma-glu_amide_hydrolase"/>
</dbReference>
<feature type="domain" description="Glutamine amidotransferase type-2" evidence="2">
    <location>
        <begin position="2"/>
        <end position="276"/>
    </location>
</feature>
<keyword evidence="1 3" id="KW-0315">Glutamine amidotransferase</keyword>
<dbReference type="InterPro" id="IPR029055">
    <property type="entry name" value="Ntn_hydrolases_N"/>
</dbReference>
<dbReference type="PROSITE" id="PS51278">
    <property type="entry name" value="GATASE_TYPE_2"/>
    <property type="match status" value="1"/>
</dbReference>
<evidence type="ECO:0000259" key="2">
    <source>
        <dbReference type="PROSITE" id="PS51278"/>
    </source>
</evidence>
<dbReference type="SUPFAM" id="SSF56235">
    <property type="entry name" value="N-terminal nucleophile aminohydrolases (Ntn hydrolases)"/>
    <property type="match status" value="1"/>
</dbReference>
<comment type="caution">
    <text evidence="3">The sequence shown here is derived from an EMBL/GenBank/DDBJ whole genome shotgun (WGS) entry which is preliminary data.</text>
</comment>
<accession>A0ABQ4NQJ5</accession>
<protein>
    <submittedName>
        <fullName evidence="3">Class II glutamine amidotransferase</fullName>
    </submittedName>
</protein>
<evidence type="ECO:0000313" key="4">
    <source>
        <dbReference type="Proteomes" id="UP000786693"/>
    </source>
</evidence>
<organism evidence="3 4">
    <name type="scientific">Jannaschia pagri</name>
    <dbReference type="NCBI Taxonomy" id="2829797"/>
    <lineage>
        <taxon>Bacteria</taxon>
        <taxon>Pseudomonadati</taxon>
        <taxon>Pseudomonadota</taxon>
        <taxon>Alphaproteobacteria</taxon>
        <taxon>Rhodobacterales</taxon>
        <taxon>Roseobacteraceae</taxon>
        <taxon>Jannaschia</taxon>
    </lineage>
</organism>
<proteinExistence type="predicted"/>
<sequence>MCRLVGYVGPSIPLERIVTRPRHSLLQQSQHADEAKLAVNGDGFGMAWYVPETPEPGLYRDVQPAWSDANLASLCRVLRSELFLAHVRAGTTGGTSRANCHPFTHGRWSFAHNGQIGDFGHHRRALEATLPDWAYALRQGSADSELLFLMLLANGLDDDAEAAITATLAQVQDVTGPARQPTRITCLLSDGARLLGVRHASDGRTPTLYLSRGVLDHGGRALASEPLDGCPANWVAVPDDTLVTVTADGAQMSPLRHLTPASAHPLRRDTRRHISS</sequence>
<dbReference type="InterPro" id="IPR017932">
    <property type="entry name" value="GATase_2_dom"/>
</dbReference>
<evidence type="ECO:0000313" key="3">
    <source>
        <dbReference type="EMBL" id="GIT96670.1"/>
    </source>
</evidence>
<dbReference type="RefSeq" id="WP_220750169.1">
    <property type="nucleotide sequence ID" value="NZ_BPFH01000007.1"/>
</dbReference>
<name>A0ABQ4NQJ5_9RHOB</name>
<keyword evidence="4" id="KW-1185">Reference proteome</keyword>
<dbReference type="PANTHER" id="PTHR43187:SF1">
    <property type="entry name" value="GLUTAMINE AMIDOTRANSFERASE DUG3-RELATED"/>
    <property type="match status" value="1"/>
</dbReference>
<dbReference type="PANTHER" id="PTHR43187">
    <property type="entry name" value="GLUTAMINE AMIDOTRANSFERASE DUG3-RELATED"/>
    <property type="match status" value="1"/>
</dbReference>
<evidence type="ECO:0000256" key="1">
    <source>
        <dbReference type="ARBA" id="ARBA00022962"/>
    </source>
</evidence>
<dbReference type="InterPro" id="IPR026869">
    <property type="entry name" value="EgtC-like"/>
</dbReference>
<dbReference type="Pfam" id="PF13230">
    <property type="entry name" value="GATase_4"/>
    <property type="match status" value="1"/>
</dbReference>
<dbReference type="CDD" id="cd01908">
    <property type="entry name" value="YafJ"/>
    <property type="match status" value="1"/>
</dbReference>
<gene>
    <name evidence="3" type="ORF">JANAI62_32930</name>
</gene>
<reference evidence="3 4" key="1">
    <citation type="submission" date="2021-05" db="EMBL/GenBank/DDBJ databases">
        <title>Bacteria Genome sequencing.</title>
        <authorList>
            <person name="Takabe Y."/>
            <person name="Nakajima Y."/>
            <person name="Suzuki S."/>
            <person name="Shiozaki T."/>
        </authorList>
    </citation>
    <scope>NUCLEOTIDE SEQUENCE [LARGE SCALE GENOMIC DNA]</scope>
    <source>
        <strain evidence="3 4">AI_62</strain>
    </source>
</reference>